<reference evidence="1" key="1">
    <citation type="submission" date="2016-05" db="EMBL/GenBank/DDBJ databases">
        <authorList>
            <consortium name="Pathogen Informatics"/>
        </authorList>
    </citation>
    <scope>NUCLEOTIDE SEQUENCE</scope>
    <source>
        <strain evidence="1">WHO F</strain>
    </source>
</reference>
<accession>A0AB74EFQ8</accession>
<dbReference type="EMBL" id="FLKW01000055">
    <property type="protein sequence ID" value="SBN24557.1"/>
    <property type="molecule type" value="Genomic_DNA"/>
</dbReference>
<dbReference type="EMBL" id="LT591897">
    <property type="protein sequence ID" value="SBQ22563.1"/>
    <property type="molecule type" value="Genomic_DNA"/>
</dbReference>
<evidence type="ECO:0000313" key="1">
    <source>
        <dbReference type="EMBL" id="SBN24557.1"/>
    </source>
</evidence>
<evidence type="ECO:0000313" key="2">
    <source>
        <dbReference type="EMBL" id="SBQ22563.1"/>
    </source>
</evidence>
<dbReference type="Proteomes" id="UP000239837">
    <property type="component" value="Chromosome"/>
</dbReference>
<name>A0AB74EFQ8_NEIGO</name>
<proteinExistence type="predicted"/>
<organism evidence="1">
    <name type="scientific">Neisseria gonorrhoeae</name>
    <dbReference type="NCBI Taxonomy" id="485"/>
    <lineage>
        <taxon>Bacteria</taxon>
        <taxon>Pseudomonadati</taxon>
        <taxon>Pseudomonadota</taxon>
        <taxon>Betaproteobacteria</taxon>
        <taxon>Neisseriales</taxon>
        <taxon>Neisseriaceae</taxon>
        <taxon>Neisseria</taxon>
    </lineage>
</organism>
<dbReference type="RefSeq" id="WP_047924274.1">
    <property type="nucleotide sequence ID" value="NZ_CP145052.1"/>
</dbReference>
<sequence>MRELISKINRVGAREKDGQSLLLKVGEICRDAGATFTTRKSESLNHTAFTFTVKKDGLKDKAMIVL</sequence>
<dbReference type="AlphaFoldDB" id="A0AB74EFQ8"/>
<protein>
    <submittedName>
        <fullName evidence="1">Phage associated protein</fullName>
    </submittedName>
</protein>
<gene>
    <name evidence="2" type="ORF">WHOF_01890C</name>
    <name evidence="1" type="ORF">WHOF_02116</name>
</gene>